<name>A0A1I7CIS0_9GAMM</name>
<accession>A0A1I7CIS0</accession>
<dbReference type="Pfam" id="PF16254">
    <property type="entry name" value="DUF4910"/>
    <property type="match status" value="1"/>
</dbReference>
<dbReference type="InterPro" id="IPR032589">
    <property type="entry name" value="DUF4910"/>
</dbReference>
<dbReference type="Pfam" id="PF16221">
    <property type="entry name" value="HTH_47"/>
    <property type="match status" value="1"/>
</dbReference>
<feature type="domain" description="UCP01524 winged helix-turn-helix" evidence="2">
    <location>
        <begin position="368"/>
        <end position="435"/>
    </location>
</feature>
<sequence length="439" mass="49134">MSGMTNNVLFSGSIGEYCHSLAEKLFPICRSITGPGVRETLSILAEELPGLEVCSVPSGTQVFDWTIPDEWSIRDAYIADASGSRVVDFKENNLHVLGYSEPVNESLSLEELDPHLYTQPDQPDAIPYVTSYYKKRWGFCLSQNQKDKLSDGVYKVVIDSELKAGVLNYGELVIPGKSDKEVFISTYICHPSMANNELSGPVVTTAIAKWLSELSENKSLSYTYRIVFIPETIGSITYLSRNIHHLKQSVIAGFNVTCIGDDRCYSFLPSRRGETISDRAALHVLHHIDKDFKKYTWLDRGSDERQYCAPGVDLPMATIMRSKYGEYPEYHTSLDDLSFVTPTGLEGGFGALKEAIEVVEKNVVPVIKVYCEPQLGKRGLYPTISQKGSGSEVRDMMNIISYCDGGNTVLDIAERLDIPFKEVYEIVSRMKDHDLAYFE</sequence>
<evidence type="ECO:0000313" key="4">
    <source>
        <dbReference type="EMBL" id="SFT99302.1"/>
    </source>
</evidence>
<evidence type="ECO:0000259" key="2">
    <source>
        <dbReference type="Pfam" id="PF16221"/>
    </source>
</evidence>
<dbReference type="SUPFAM" id="SSF53187">
    <property type="entry name" value="Zn-dependent exopeptidases"/>
    <property type="match status" value="1"/>
</dbReference>
<dbReference type="Proteomes" id="UP000199594">
    <property type="component" value="Unassembled WGS sequence"/>
</dbReference>
<dbReference type="CDD" id="cd05644">
    <property type="entry name" value="M28_like"/>
    <property type="match status" value="1"/>
</dbReference>
<dbReference type="InterPro" id="IPR012353">
    <property type="entry name" value="UCP015244"/>
</dbReference>
<evidence type="ECO:0000313" key="5">
    <source>
        <dbReference type="Proteomes" id="UP000199594"/>
    </source>
</evidence>
<dbReference type="Gene3D" id="1.10.10.10">
    <property type="entry name" value="Winged helix-like DNA-binding domain superfamily/Winged helix DNA-binding domain"/>
    <property type="match status" value="1"/>
</dbReference>
<feature type="domain" description="DUF4910" evidence="3">
    <location>
        <begin position="19"/>
        <end position="362"/>
    </location>
</feature>
<keyword evidence="4" id="KW-0378">Hydrolase</keyword>
<dbReference type="InterPro" id="IPR036388">
    <property type="entry name" value="WH-like_DNA-bd_sf"/>
</dbReference>
<dbReference type="Pfam" id="PF09940">
    <property type="entry name" value="DUF2172"/>
    <property type="match status" value="1"/>
</dbReference>
<dbReference type="AlphaFoldDB" id="A0A1I7CIS0"/>
<reference evidence="4 5" key="1">
    <citation type="submission" date="2016-10" db="EMBL/GenBank/DDBJ databases">
        <authorList>
            <person name="de Groot N.N."/>
        </authorList>
    </citation>
    <scope>NUCLEOTIDE SEQUENCE [LARGE SCALE GENOMIC DNA]</scope>
    <source>
        <strain evidence="4 5">CGMCC 1.6493</strain>
    </source>
</reference>
<dbReference type="EMBL" id="FPAQ01000046">
    <property type="protein sequence ID" value="SFT99302.1"/>
    <property type="molecule type" value="Genomic_DNA"/>
</dbReference>
<keyword evidence="4" id="KW-0645">Protease</keyword>
<keyword evidence="4" id="KW-0031">Aminopeptidase</keyword>
<organism evidence="4 5">
    <name type="scientific">Halomonas saccharevitans</name>
    <dbReference type="NCBI Taxonomy" id="416872"/>
    <lineage>
        <taxon>Bacteria</taxon>
        <taxon>Pseudomonadati</taxon>
        <taxon>Pseudomonadota</taxon>
        <taxon>Gammaproteobacteria</taxon>
        <taxon>Oceanospirillales</taxon>
        <taxon>Halomonadaceae</taxon>
        <taxon>Halomonas</taxon>
    </lineage>
</organism>
<dbReference type="InterPro" id="IPR032610">
    <property type="entry name" value="DUF2172"/>
</dbReference>
<protein>
    <submittedName>
        <fullName evidence="4">Aminopeptidase-like domain-containing protein</fullName>
    </submittedName>
</protein>
<dbReference type="PIRSF" id="PIRSF015244">
    <property type="entry name" value="UCP015244"/>
    <property type="match status" value="1"/>
</dbReference>
<feature type="domain" description="DUF2172" evidence="1">
    <location>
        <begin position="70"/>
        <end position="161"/>
    </location>
</feature>
<dbReference type="GO" id="GO:0004177">
    <property type="term" value="F:aminopeptidase activity"/>
    <property type="evidence" value="ECO:0007669"/>
    <property type="project" value="UniProtKB-KW"/>
</dbReference>
<gene>
    <name evidence="4" type="ORF">SAMN04487956_14612</name>
</gene>
<dbReference type="InterPro" id="IPR032622">
    <property type="entry name" value="UCP01524_HTH"/>
</dbReference>
<dbReference type="RefSeq" id="WP_217641091.1">
    <property type="nucleotide sequence ID" value="NZ_FPAQ01000046.1"/>
</dbReference>
<proteinExistence type="predicted"/>
<evidence type="ECO:0000259" key="1">
    <source>
        <dbReference type="Pfam" id="PF09940"/>
    </source>
</evidence>
<evidence type="ECO:0000259" key="3">
    <source>
        <dbReference type="Pfam" id="PF16254"/>
    </source>
</evidence>
<dbReference type="Gene3D" id="3.40.630.10">
    <property type="entry name" value="Zn peptidases"/>
    <property type="match status" value="1"/>
</dbReference>
<dbReference type="Gene3D" id="3.50.30.90">
    <property type="match status" value="1"/>
</dbReference>